<comment type="similarity">
    <text evidence="1">Belongs to the bacterial solute-binding protein 7 family.</text>
</comment>
<dbReference type="InterPro" id="IPR018389">
    <property type="entry name" value="DctP_fam"/>
</dbReference>
<feature type="chain" id="PRO_5037868993" evidence="4">
    <location>
        <begin position="28"/>
        <end position="354"/>
    </location>
</feature>
<proteinExistence type="inferred from homology"/>
<dbReference type="Pfam" id="PF03480">
    <property type="entry name" value="DctP"/>
    <property type="match status" value="1"/>
</dbReference>
<dbReference type="PANTHER" id="PTHR33376">
    <property type="match status" value="1"/>
</dbReference>
<gene>
    <name evidence="5" type="ORF">IWH25_15350</name>
</gene>
<dbReference type="Gene3D" id="3.40.190.170">
    <property type="entry name" value="Bacterial extracellular solute-binding protein, family 7"/>
    <property type="match status" value="1"/>
</dbReference>
<reference evidence="5" key="1">
    <citation type="submission" date="2020-11" db="EMBL/GenBank/DDBJ databases">
        <title>Azospira restricta DSM 18626 genome sequence.</title>
        <authorList>
            <person name="Moe W.M."/>
        </authorList>
    </citation>
    <scope>NUCLEOTIDE SEQUENCE</scope>
    <source>
        <strain evidence="5">DSM 18626</strain>
    </source>
</reference>
<sequence length="354" mass="38015">MKNITRNIARIAVAGCLSLAVVGGALAQELPKTHLRIVGSLSNLGPYKDFEVPFWTKRIPEQSKGAVTAEIRGFDQMGMKGPEVLRLLGQGVMEFAGVPMYYLAADDPAIEMIDIAGLLPDAETARKVTQATRPYYEKLLREKFKVELIGIGAFPAQVLYCNGEIKGLADIKGKKVRVGGRSQSELVAALGGTPVTMAFGEVVPALQNKTVDCGITGSMSGNLAKWHEVTTHLLALPLGWAQIAYAVNAKTWNGMDPKLRDFLDKEMLSLEGALWASAASVTEMGYLCNAGKAECRGGTPGKLVIVQPSKADHELLRKVEAEAMLPKWAARCNDACVGEYNATVSKVVGLAARK</sequence>
<accession>A0A974PXL2</accession>
<dbReference type="NCBIfam" id="NF037995">
    <property type="entry name" value="TRAP_S1"/>
    <property type="match status" value="1"/>
</dbReference>
<dbReference type="KEGG" id="ares:IWH25_15350"/>
<dbReference type="Proteomes" id="UP000663444">
    <property type="component" value="Chromosome"/>
</dbReference>
<dbReference type="CDD" id="cd13602">
    <property type="entry name" value="PBP2_TRAP_BpDctp6_7"/>
    <property type="match status" value="1"/>
</dbReference>
<keyword evidence="3 4" id="KW-0732">Signal</keyword>
<evidence type="ECO:0000313" key="6">
    <source>
        <dbReference type="Proteomes" id="UP000663444"/>
    </source>
</evidence>
<keyword evidence="2" id="KW-0813">Transport</keyword>
<dbReference type="EMBL" id="CP064781">
    <property type="protein sequence ID" value="QRJ63109.1"/>
    <property type="molecule type" value="Genomic_DNA"/>
</dbReference>
<evidence type="ECO:0000256" key="4">
    <source>
        <dbReference type="SAM" id="SignalP"/>
    </source>
</evidence>
<evidence type="ECO:0000256" key="2">
    <source>
        <dbReference type="ARBA" id="ARBA00022448"/>
    </source>
</evidence>
<dbReference type="InterPro" id="IPR038404">
    <property type="entry name" value="TRAP_DctP_sf"/>
</dbReference>
<keyword evidence="6" id="KW-1185">Reference proteome</keyword>
<evidence type="ECO:0000256" key="3">
    <source>
        <dbReference type="ARBA" id="ARBA00022729"/>
    </source>
</evidence>
<evidence type="ECO:0000313" key="5">
    <source>
        <dbReference type="EMBL" id="QRJ63109.1"/>
    </source>
</evidence>
<dbReference type="SUPFAM" id="SSF53850">
    <property type="entry name" value="Periplasmic binding protein-like II"/>
    <property type="match status" value="1"/>
</dbReference>
<dbReference type="PANTHER" id="PTHR33376:SF7">
    <property type="entry name" value="C4-DICARBOXYLATE-BINDING PROTEIN DCTB"/>
    <property type="match status" value="1"/>
</dbReference>
<feature type="signal peptide" evidence="4">
    <location>
        <begin position="1"/>
        <end position="27"/>
    </location>
</feature>
<dbReference type="GO" id="GO:0055085">
    <property type="term" value="P:transmembrane transport"/>
    <property type="evidence" value="ECO:0007669"/>
    <property type="project" value="InterPro"/>
</dbReference>
<dbReference type="AlphaFoldDB" id="A0A974PXL2"/>
<name>A0A974PXL2_9RHOO</name>
<protein>
    <submittedName>
        <fullName evidence="5">TRAP transporter substrate-binding protein</fullName>
    </submittedName>
</protein>
<dbReference type="RefSeq" id="WP_203386638.1">
    <property type="nucleotide sequence ID" value="NZ_CP064781.1"/>
</dbReference>
<evidence type="ECO:0000256" key="1">
    <source>
        <dbReference type="ARBA" id="ARBA00009023"/>
    </source>
</evidence>
<organism evidence="5 6">
    <name type="scientific">Azospira restricta</name>
    <dbReference type="NCBI Taxonomy" id="404405"/>
    <lineage>
        <taxon>Bacteria</taxon>
        <taxon>Pseudomonadati</taxon>
        <taxon>Pseudomonadota</taxon>
        <taxon>Betaproteobacteria</taxon>
        <taxon>Rhodocyclales</taxon>
        <taxon>Rhodocyclaceae</taxon>
        <taxon>Azospira</taxon>
    </lineage>
</organism>